<keyword evidence="2" id="KW-1185">Reference proteome</keyword>
<evidence type="ECO:0000313" key="1">
    <source>
        <dbReference type="EMBL" id="ROV96549.1"/>
    </source>
</evidence>
<sequence>MTIHTQSGSPFFAIPGGIREAIYTYYLTFHFRDIKLSGRPCFWASSDQPFSKPLPALMLSCKRAYHEMRPKVHEEAVMIACMFMGSSRKIGFAVHGNLRISRLRKLVFLVATDRSPWVTWMGFLRQVTGRAEGLRELVVDWEPRWTAVPGSTEEWGLQETRKVKRMFEVIDGAPALEVVTIHGDIPSDWLDELRVMIANKLDRVVKVKCLIERWSMEGRDDLGMQKLTGQAQ</sequence>
<dbReference type="STRING" id="356882.A0A423VZS4"/>
<comment type="caution">
    <text evidence="1">The sequence shown here is derived from an EMBL/GenBank/DDBJ whole genome shotgun (WGS) entry which is preliminary data.</text>
</comment>
<dbReference type="EMBL" id="LKEA01000032">
    <property type="protein sequence ID" value="ROV96549.1"/>
    <property type="molecule type" value="Genomic_DNA"/>
</dbReference>
<dbReference type="OrthoDB" id="62952at2759"/>
<gene>
    <name evidence="1" type="ORF">VMCG_07825</name>
</gene>
<organism evidence="1 2">
    <name type="scientific">Cytospora schulzeri</name>
    <dbReference type="NCBI Taxonomy" id="448051"/>
    <lineage>
        <taxon>Eukaryota</taxon>
        <taxon>Fungi</taxon>
        <taxon>Dikarya</taxon>
        <taxon>Ascomycota</taxon>
        <taxon>Pezizomycotina</taxon>
        <taxon>Sordariomycetes</taxon>
        <taxon>Sordariomycetidae</taxon>
        <taxon>Diaporthales</taxon>
        <taxon>Cytosporaceae</taxon>
        <taxon>Cytospora</taxon>
    </lineage>
</organism>
<evidence type="ECO:0000313" key="2">
    <source>
        <dbReference type="Proteomes" id="UP000283895"/>
    </source>
</evidence>
<proteinExistence type="predicted"/>
<name>A0A423VZS4_9PEZI</name>
<accession>A0A423VZS4</accession>
<dbReference type="AlphaFoldDB" id="A0A423VZS4"/>
<protein>
    <submittedName>
        <fullName evidence="1">Uncharacterized protein</fullName>
    </submittedName>
</protein>
<dbReference type="Proteomes" id="UP000283895">
    <property type="component" value="Unassembled WGS sequence"/>
</dbReference>
<reference evidence="1 2" key="1">
    <citation type="submission" date="2015-09" db="EMBL/GenBank/DDBJ databases">
        <title>Host preference determinants of Valsa canker pathogens revealed by comparative genomics.</title>
        <authorList>
            <person name="Yin Z."/>
            <person name="Huang L."/>
        </authorList>
    </citation>
    <scope>NUCLEOTIDE SEQUENCE [LARGE SCALE GENOMIC DNA]</scope>
    <source>
        <strain evidence="1 2">03-1</strain>
    </source>
</reference>